<evidence type="ECO:0000256" key="8">
    <source>
        <dbReference type="ARBA" id="ARBA00023027"/>
    </source>
</evidence>
<dbReference type="SUPFAM" id="SSF53790">
    <property type="entry name" value="Tetrapyrrole methylase"/>
    <property type="match status" value="1"/>
</dbReference>
<comment type="similarity">
    <text evidence="2 15">Belongs to the precorrin methyltransferase family.</text>
</comment>
<dbReference type="Proteomes" id="UP000298179">
    <property type="component" value="Unassembled WGS sequence"/>
</dbReference>
<dbReference type="InterPro" id="IPR000878">
    <property type="entry name" value="4pyrrol_Mease"/>
</dbReference>
<dbReference type="GO" id="GO:0004851">
    <property type="term" value="F:uroporphyrin-III C-methyltransferase activity"/>
    <property type="evidence" value="ECO:0007669"/>
    <property type="project" value="UniProtKB-EC"/>
</dbReference>
<dbReference type="Gene3D" id="3.30.950.10">
    <property type="entry name" value="Methyltransferase, Cobalt-precorrin-4 Transmethylase, Domain 2"/>
    <property type="match status" value="1"/>
</dbReference>
<dbReference type="GO" id="GO:0019354">
    <property type="term" value="P:siroheme biosynthetic process"/>
    <property type="evidence" value="ECO:0007669"/>
    <property type="project" value="UniProtKB-UniPathway"/>
</dbReference>
<dbReference type="GO" id="GO:0009236">
    <property type="term" value="P:cobalamin biosynthetic process"/>
    <property type="evidence" value="ECO:0007669"/>
    <property type="project" value="UniProtKB-KW"/>
</dbReference>
<dbReference type="GO" id="GO:0051287">
    <property type="term" value="F:NAD binding"/>
    <property type="evidence" value="ECO:0007669"/>
    <property type="project" value="InterPro"/>
</dbReference>
<feature type="active site" description="Proton acceptor" evidence="14">
    <location>
        <position position="284"/>
    </location>
</feature>
<dbReference type="InterPro" id="IPR037115">
    <property type="entry name" value="Sirohaem_synt_dimer_dom_sf"/>
</dbReference>
<dbReference type="SUPFAM" id="SSF75615">
    <property type="entry name" value="Siroheme synthase middle domains-like"/>
    <property type="match status" value="1"/>
</dbReference>
<evidence type="ECO:0000259" key="16">
    <source>
        <dbReference type="Pfam" id="PF00590"/>
    </source>
</evidence>
<dbReference type="InterPro" id="IPR035996">
    <property type="entry name" value="4pyrrol_Methylase_sf"/>
</dbReference>
<dbReference type="AlphaFoldDB" id="A0A4Y8RRI5"/>
<accession>A0A4Y8RRI5</accession>
<dbReference type="GO" id="GO:0043115">
    <property type="term" value="F:precorrin-2 dehydrogenase activity"/>
    <property type="evidence" value="ECO:0007669"/>
    <property type="project" value="UniProtKB-EC"/>
</dbReference>
<dbReference type="InterPro" id="IPR014777">
    <property type="entry name" value="4pyrrole_Mease_sub1"/>
</dbReference>
<dbReference type="PANTHER" id="PTHR45790">
    <property type="entry name" value="SIROHEME SYNTHASE-RELATED"/>
    <property type="match status" value="1"/>
</dbReference>
<evidence type="ECO:0000256" key="6">
    <source>
        <dbReference type="ARBA" id="ARBA00022691"/>
    </source>
</evidence>
<evidence type="ECO:0000313" key="19">
    <source>
        <dbReference type="Proteomes" id="UP000298179"/>
    </source>
</evidence>
<evidence type="ECO:0000313" key="18">
    <source>
        <dbReference type="EMBL" id="TFF25700.1"/>
    </source>
</evidence>
<evidence type="ECO:0000256" key="10">
    <source>
        <dbReference type="ARBA" id="ARBA00023244"/>
    </source>
</evidence>
<dbReference type="InterPro" id="IPR050161">
    <property type="entry name" value="Siro_Cobalamin_biosynth"/>
</dbReference>
<keyword evidence="8" id="KW-0520">NAD</keyword>
<evidence type="ECO:0000259" key="17">
    <source>
        <dbReference type="Pfam" id="PF10414"/>
    </source>
</evidence>
<evidence type="ECO:0000256" key="2">
    <source>
        <dbReference type="ARBA" id="ARBA00005879"/>
    </source>
</evidence>
<keyword evidence="7" id="KW-0560">Oxidoreductase</keyword>
<dbReference type="Pfam" id="PF13241">
    <property type="entry name" value="NAD_binding_7"/>
    <property type="match status" value="1"/>
</dbReference>
<evidence type="ECO:0000256" key="1">
    <source>
        <dbReference type="ARBA" id="ARBA00005010"/>
    </source>
</evidence>
<dbReference type="CDD" id="cd11642">
    <property type="entry name" value="SUMT"/>
    <property type="match status" value="1"/>
</dbReference>
<proteinExistence type="inferred from homology"/>
<dbReference type="Pfam" id="PF00590">
    <property type="entry name" value="TP_methylase"/>
    <property type="match status" value="1"/>
</dbReference>
<comment type="pathway">
    <text evidence="12">Porphyrin-containing compound metabolism; siroheme biosynthesis; precorrin-2 from uroporphyrinogen III: step 1/1.</text>
</comment>
<evidence type="ECO:0000256" key="5">
    <source>
        <dbReference type="ARBA" id="ARBA00022679"/>
    </source>
</evidence>
<feature type="domain" description="Sirohaem synthase dimerisation" evidence="17">
    <location>
        <begin position="182"/>
        <end position="237"/>
    </location>
</feature>
<keyword evidence="19" id="KW-1185">Reference proteome</keyword>
<dbReference type="NCBIfam" id="TIGR01469">
    <property type="entry name" value="cobA_cysG_Cterm"/>
    <property type="match status" value="1"/>
</dbReference>
<keyword evidence="6" id="KW-0949">S-adenosyl-L-methionine</keyword>
<feature type="active site" description="Proton donor" evidence="14">
    <location>
        <position position="306"/>
    </location>
</feature>
<dbReference type="NCBIfam" id="NF007922">
    <property type="entry name" value="PRK10637.1"/>
    <property type="match status" value="1"/>
</dbReference>
<feature type="domain" description="Tetrapyrrole methylase" evidence="16">
    <location>
        <begin position="253"/>
        <end position="465"/>
    </location>
</feature>
<comment type="pathway">
    <text evidence="1">Porphyrin-containing compound metabolism; siroheme biosynthesis; sirohydrochlorin from precorrin-2: step 1/1.</text>
</comment>
<keyword evidence="11" id="KW-0511">Multifunctional enzyme</keyword>
<dbReference type="PROSITE" id="PS00839">
    <property type="entry name" value="SUMT_1"/>
    <property type="match status" value="1"/>
</dbReference>
<evidence type="ECO:0000256" key="9">
    <source>
        <dbReference type="ARBA" id="ARBA00023239"/>
    </source>
</evidence>
<evidence type="ECO:0000256" key="3">
    <source>
        <dbReference type="ARBA" id="ARBA00022573"/>
    </source>
</evidence>
<dbReference type="GO" id="GO:0032259">
    <property type="term" value="P:methylation"/>
    <property type="evidence" value="ECO:0007669"/>
    <property type="project" value="UniProtKB-KW"/>
</dbReference>
<dbReference type="Pfam" id="PF10414">
    <property type="entry name" value="CysG_dimeriser"/>
    <property type="match status" value="1"/>
</dbReference>
<evidence type="ECO:0000256" key="14">
    <source>
        <dbReference type="PIRSR" id="PIRSR036426-1"/>
    </source>
</evidence>
<evidence type="ECO:0000256" key="13">
    <source>
        <dbReference type="ARBA" id="ARBA00047561"/>
    </source>
</evidence>
<dbReference type="GO" id="GO:0051266">
    <property type="term" value="F:sirohydrochlorin ferrochelatase activity"/>
    <property type="evidence" value="ECO:0007669"/>
    <property type="project" value="InterPro"/>
</dbReference>
<evidence type="ECO:0000256" key="15">
    <source>
        <dbReference type="RuleBase" id="RU003960"/>
    </source>
</evidence>
<keyword evidence="3" id="KW-0169">Cobalamin biosynthesis</keyword>
<evidence type="ECO:0000256" key="4">
    <source>
        <dbReference type="ARBA" id="ARBA00022603"/>
    </source>
</evidence>
<protein>
    <submittedName>
        <fullName evidence="18">Uroporphyrinogen-III C-methyltransferase</fullName>
        <ecNumber evidence="18">2.1.1.107</ecNumber>
    </submittedName>
</protein>
<dbReference type="Gene3D" id="3.40.1010.10">
    <property type="entry name" value="Cobalt-precorrin-4 Transmethylase, Domain 1"/>
    <property type="match status" value="1"/>
</dbReference>
<dbReference type="Gene3D" id="1.10.8.210">
    <property type="entry name" value="Sirohaem synthase, dimerisation domain"/>
    <property type="match status" value="1"/>
</dbReference>
<dbReference type="InterPro" id="IPR012409">
    <property type="entry name" value="Sirohaem_synth"/>
</dbReference>
<dbReference type="InterPro" id="IPR006366">
    <property type="entry name" value="CobA/CysG_C"/>
</dbReference>
<comment type="catalytic activity">
    <reaction evidence="13">
        <text>precorrin-2 + NAD(+) = sirohydrochlorin + NADH + 2 H(+)</text>
        <dbReference type="Rhea" id="RHEA:15613"/>
        <dbReference type="ChEBI" id="CHEBI:15378"/>
        <dbReference type="ChEBI" id="CHEBI:57540"/>
        <dbReference type="ChEBI" id="CHEBI:57945"/>
        <dbReference type="ChEBI" id="CHEBI:58351"/>
        <dbReference type="ChEBI" id="CHEBI:58827"/>
        <dbReference type="EC" id="1.3.1.76"/>
    </reaction>
</comment>
<evidence type="ECO:0000256" key="12">
    <source>
        <dbReference type="ARBA" id="ARBA00025705"/>
    </source>
</evidence>
<reference evidence="18 19" key="1">
    <citation type="submission" date="2019-03" db="EMBL/GenBank/DDBJ databases">
        <title>Jiella endophytica sp. nov., a novel endophytic bacterium isolated from root of Ficus microcarpa Linn. f.</title>
        <authorList>
            <person name="Tuo L."/>
        </authorList>
    </citation>
    <scope>NUCLEOTIDE SEQUENCE [LARGE SCALE GENOMIC DNA]</scope>
    <source>
        <strain evidence="18 19">CBS5Q-3</strain>
    </source>
</reference>
<keyword evidence="5 15" id="KW-0808">Transferase</keyword>
<dbReference type="UniPathway" id="UPA00262">
    <property type="reaction ID" value="UER00211"/>
</dbReference>
<dbReference type="InterPro" id="IPR003043">
    <property type="entry name" value="Uropor_MeTrfase_CS"/>
</dbReference>
<dbReference type="InterPro" id="IPR006367">
    <property type="entry name" value="Sirohaem_synthase_N"/>
</dbReference>
<keyword evidence="4 15" id="KW-0489">Methyltransferase</keyword>
<dbReference type="PIRSF" id="PIRSF036426">
    <property type="entry name" value="Sirohaem_synth"/>
    <property type="match status" value="1"/>
</dbReference>
<dbReference type="PANTHER" id="PTHR45790:SF3">
    <property type="entry name" value="S-ADENOSYL-L-METHIONINE-DEPENDENT UROPORPHYRINOGEN III METHYLTRANSFERASE, CHLOROPLASTIC"/>
    <property type="match status" value="1"/>
</dbReference>
<dbReference type="InterPro" id="IPR019478">
    <property type="entry name" value="Sirohaem_synthase_dimer_dom"/>
</dbReference>
<comment type="caution">
    <text evidence="18">The sequence shown here is derived from an EMBL/GenBank/DDBJ whole genome shotgun (WGS) entry which is preliminary data.</text>
</comment>
<dbReference type="Gene3D" id="3.30.160.110">
    <property type="entry name" value="Siroheme synthase, domain 2"/>
    <property type="match status" value="1"/>
</dbReference>
<dbReference type="NCBIfam" id="NF004790">
    <property type="entry name" value="PRK06136.1"/>
    <property type="match status" value="1"/>
</dbReference>
<name>A0A4Y8RRI5_9HYPH</name>
<sequence>MVSPSKDPTPARPKRMGELSVLPVFFSLKGRRALMAGGSAAAAWKAEMLAAAGAAVELYAPADTLDGEMTALIAEIGTMGEPQAGAIRHHDRPWAVDLLLPGRYALAILDTESEAEGQAFACAARAASIPVNVIDKPAFCDFAFGSIVNRSPVVIGISTFGAAPILGQAIRRRIETLLPPALSGWAALAAKLRSATMERLSAGAERRAFWERFTDKAFLTRAPNAGDEREAARLVEELAARPAGDVSGVKTGKVTLVGAGPGEAELLTLKAVRALQAADVILFDDLVSDGVLELARREAKRMLVGKRAARESCRQEDINALMVQFAKAGKSVVRLKSGDVSVFGRAGEELKELKAEGIPVSIVPGITAASALAACFNVSLTHRDHAQELRFVTGHSKKGGLPEDIDWPALARPGATTIFYMGGRMAGRIAARLITDGLSPDMPVGVAANLSREDETRAAGRLADLETIVAGIGLDRPILIGVGAVFGAAADMAEQGGVEATQSSDRTARAG</sequence>
<dbReference type="PROSITE" id="PS00840">
    <property type="entry name" value="SUMT_2"/>
    <property type="match status" value="1"/>
</dbReference>
<dbReference type="OrthoDB" id="9815856at2"/>
<evidence type="ECO:0000256" key="11">
    <source>
        <dbReference type="ARBA" id="ARBA00023268"/>
    </source>
</evidence>
<gene>
    <name evidence="18" type="primary">cobA</name>
    <name evidence="18" type="ORF">E3C22_08350</name>
</gene>
<evidence type="ECO:0000256" key="7">
    <source>
        <dbReference type="ARBA" id="ARBA00023002"/>
    </source>
</evidence>
<keyword evidence="10" id="KW-0627">Porphyrin biosynthesis</keyword>
<dbReference type="SUPFAM" id="SSF51735">
    <property type="entry name" value="NAD(P)-binding Rossmann-fold domains"/>
    <property type="match status" value="1"/>
</dbReference>
<dbReference type="InterPro" id="IPR036291">
    <property type="entry name" value="NAD(P)-bd_dom_sf"/>
</dbReference>
<dbReference type="EC" id="2.1.1.107" evidence="18"/>
<dbReference type="Gene3D" id="3.40.50.720">
    <property type="entry name" value="NAD(P)-binding Rossmann-like Domain"/>
    <property type="match status" value="1"/>
</dbReference>
<keyword evidence="9" id="KW-0456">Lyase</keyword>
<dbReference type="NCBIfam" id="TIGR01470">
    <property type="entry name" value="cysG_Nterm"/>
    <property type="match status" value="1"/>
</dbReference>
<dbReference type="FunFam" id="3.40.1010.10:FF:000001">
    <property type="entry name" value="Siroheme synthase"/>
    <property type="match status" value="1"/>
</dbReference>
<dbReference type="EMBL" id="SOZD01000002">
    <property type="protein sequence ID" value="TFF25700.1"/>
    <property type="molecule type" value="Genomic_DNA"/>
</dbReference>
<dbReference type="InterPro" id="IPR014776">
    <property type="entry name" value="4pyrrole_Mease_sub2"/>
</dbReference>
<organism evidence="18 19">
    <name type="scientific">Jiella endophytica</name>
    <dbReference type="NCBI Taxonomy" id="2558362"/>
    <lineage>
        <taxon>Bacteria</taxon>
        <taxon>Pseudomonadati</taxon>
        <taxon>Pseudomonadota</taxon>
        <taxon>Alphaproteobacteria</taxon>
        <taxon>Hyphomicrobiales</taxon>
        <taxon>Aurantimonadaceae</taxon>
        <taxon>Jiella</taxon>
    </lineage>
</organism>